<dbReference type="AlphaFoldDB" id="A0A106BN32"/>
<dbReference type="STRING" id="1123392.GCA_000376425_03128"/>
<evidence type="ECO:0000256" key="12">
    <source>
        <dbReference type="ARBA" id="ARBA00025614"/>
    </source>
</evidence>
<dbReference type="HAMAP" id="MF_01398">
    <property type="entry name" value="ATP_synth_b_bprime"/>
    <property type="match status" value="1"/>
</dbReference>
<keyword evidence="5 15" id="KW-0812">Transmembrane</keyword>
<comment type="similarity">
    <text evidence="1 15 16">Belongs to the ATPase B chain family.</text>
</comment>
<keyword evidence="10 15" id="KW-0066">ATP synthesis</keyword>
<dbReference type="OrthoDB" id="9788020at2"/>
<dbReference type="InterPro" id="IPR028987">
    <property type="entry name" value="ATP_synth_B-like_membr_sf"/>
</dbReference>
<comment type="caution">
    <text evidence="18">The sequence shown here is derived from an EMBL/GenBank/DDBJ whole genome shotgun (WGS) entry which is preliminary data.</text>
</comment>
<dbReference type="GO" id="GO:0012505">
    <property type="term" value="C:endomembrane system"/>
    <property type="evidence" value="ECO:0007669"/>
    <property type="project" value="UniProtKB-SubCell"/>
</dbReference>
<dbReference type="GO" id="GO:0005886">
    <property type="term" value="C:plasma membrane"/>
    <property type="evidence" value="ECO:0007669"/>
    <property type="project" value="UniProtKB-SubCell"/>
</dbReference>
<evidence type="ECO:0000256" key="16">
    <source>
        <dbReference type="RuleBase" id="RU003848"/>
    </source>
</evidence>
<evidence type="ECO:0000256" key="5">
    <source>
        <dbReference type="ARBA" id="ARBA00022692"/>
    </source>
</evidence>
<feature type="coiled-coil region" evidence="17">
    <location>
        <begin position="51"/>
        <end position="122"/>
    </location>
</feature>
<name>A0A106BN32_THIDE</name>
<keyword evidence="4 15" id="KW-0138">CF(0)</keyword>
<keyword evidence="9 15" id="KW-0472">Membrane</keyword>
<protein>
    <recommendedName>
        <fullName evidence="15">ATP synthase subunit b</fullName>
    </recommendedName>
    <alternativeName>
        <fullName evidence="15">ATP synthase F(0) sector subunit b</fullName>
    </alternativeName>
    <alternativeName>
        <fullName evidence="15">ATPase subunit I</fullName>
    </alternativeName>
    <alternativeName>
        <fullName evidence="15">F-type ATPase subunit b</fullName>
        <shortName evidence="15">F-ATPase subunit b</shortName>
    </alternativeName>
</protein>
<keyword evidence="17" id="KW-0175">Coiled coil</keyword>
<evidence type="ECO:0000313" key="18">
    <source>
        <dbReference type="EMBL" id="KVW95496.1"/>
    </source>
</evidence>
<proteinExistence type="inferred from homology"/>
<evidence type="ECO:0000256" key="3">
    <source>
        <dbReference type="ARBA" id="ARBA00022475"/>
    </source>
</evidence>
<keyword evidence="3 15" id="KW-1003">Cell membrane</keyword>
<comment type="function">
    <text evidence="11 15">F(1)F(0) ATP synthase produces ATP from ADP in the presence of a proton or sodium gradient. F-type ATPases consist of two structural domains, F(1) containing the extramembraneous catalytic core and F(0) containing the membrane proton channel, linked together by a central stalk and a peripheral stalk. During catalysis, ATP synthesis in the catalytic domain of F(1) is coupled via a rotary mechanism of the central stalk subunits to proton translocation.</text>
</comment>
<comment type="subunit">
    <text evidence="13">F-type ATPases have 2 components, F(1) - the catalytic core - and F(0) - the membrane proton channel. F(1) has five subunits: alpha(3), beta(3), gamma(1), delta(1), epsilon(1). F(0) has four main subunits: a(1), b(2) and c(10-14). The alpha and beta chains form an alternating ring which encloses part of the gamma chain. F(1) is attached to F(0) by a central stalk formed by the gamma and epsilon chains, while a peripheral stalk is formed by the delta and b chains.</text>
</comment>
<dbReference type="PANTHER" id="PTHR33445:SF1">
    <property type="entry name" value="ATP SYNTHASE SUBUNIT B"/>
    <property type="match status" value="1"/>
</dbReference>
<dbReference type="Pfam" id="PF00430">
    <property type="entry name" value="ATP-synt_B"/>
    <property type="match status" value="1"/>
</dbReference>
<dbReference type="InterPro" id="IPR050059">
    <property type="entry name" value="ATP_synthase_B_chain"/>
</dbReference>
<evidence type="ECO:0000256" key="1">
    <source>
        <dbReference type="ARBA" id="ARBA00005513"/>
    </source>
</evidence>
<dbReference type="NCBIfam" id="NF004411">
    <property type="entry name" value="PRK05759.1-2"/>
    <property type="match status" value="1"/>
</dbReference>
<dbReference type="PANTHER" id="PTHR33445">
    <property type="entry name" value="ATP SYNTHASE SUBUNIT B', CHLOROPLASTIC"/>
    <property type="match status" value="1"/>
</dbReference>
<evidence type="ECO:0000256" key="17">
    <source>
        <dbReference type="SAM" id="Coils"/>
    </source>
</evidence>
<evidence type="ECO:0000256" key="2">
    <source>
        <dbReference type="ARBA" id="ARBA00022448"/>
    </source>
</evidence>
<dbReference type="GO" id="GO:0046933">
    <property type="term" value="F:proton-transporting ATP synthase activity, rotational mechanism"/>
    <property type="evidence" value="ECO:0007669"/>
    <property type="project" value="UniProtKB-UniRule"/>
</dbReference>
<organism evidence="18 19">
    <name type="scientific">Thiobacillus denitrificans</name>
    <dbReference type="NCBI Taxonomy" id="36861"/>
    <lineage>
        <taxon>Bacteria</taxon>
        <taxon>Pseudomonadati</taxon>
        <taxon>Pseudomonadota</taxon>
        <taxon>Betaproteobacteria</taxon>
        <taxon>Nitrosomonadales</taxon>
        <taxon>Thiobacillaceae</taxon>
        <taxon>Thiobacillus</taxon>
    </lineage>
</organism>
<dbReference type="SUPFAM" id="SSF81573">
    <property type="entry name" value="F1F0 ATP synthase subunit B, membrane domain"/>
    <property type="match status" value="1"/>
</dbReference>
<evidence type="ECO:0000256" key="4">
    <source>
        <dbReference type="ARBA" id="ARBA00022547"/>
    </source>
</evidence>
<reference evidence="18 19" key="1">
    <citation type="journal article" date="2015" name="Appl. Environ. Microbiol.">
        <title>Aerobic and Anaerobic Thiosulfate Oxidation by a Cold-Adapted, Subglacial Chemoautotroph.</title>
        <authorList>
            <person name="Harrold Z.R."/>
            <person name="Skidmore M.L."/>
            <person name="Hamilton T.L."/>
            <person name="Desch L."/>
            <person name="Amada K."/>
            <person name="van Gelder W."/>
            <person name="Glover K."/>
            <person name="Roden E.E."/>
            <person name="Boyd E.S."/>
        </authorList>
    </citation>
    <scope>NUCLEOTIDE SEQUENCE [LARGE SCALE GENOMIC DNA]</scope>
    <source>
        <strain evidence="18 19">RG</strain>
    </source>
</reference>
<dbReference type="InterPro" id="IPR005864">
    <property type="entry name" value="ATP_synth_F0_bsu_bac"/>
</dbReference>
<comment type="function">
    <text evidence="12">Component of the F(0) channel, it forms part of the peripheral stalk, linking F(1) to F(0). The b'-subunit is a diverged and duplicated form of b found in plants and photosynthetic bacteria.</text>
</comment>
<dbReference type="InterPro" id="IPR002146">
    <property type="entry name" value="ATP_synth_b/b'su_bac/chlpt"/>
</dbReference>
<gene>
    <name evidence="15" type="primary">atpF</name>
    <name evidence="18" type="ORF">ABW22_10000</name>
</gene>
<evidence type="ECO:0000256" key="8">
    <source>
        <dbReference type="ARBA" id="ARBA00023065"/>
    </source>
</evidence>
<dbReference type="eggNOG" id="COG0711">
    <property type="taxonomic scope" value="Bacteria"/>
</dbReference>
<dbReference type="NCBIfam" id="NF004413">
    <property type="entry name" value="PRK05759.1-4"/>
    <property type="match status" value="1"/>
</dbReference>
<evidence type="ECO:0000256" key="14">
    <source>
        <dbReference type="ARBA" id="ARBA00037847"/>
    </source>
</evidence>
<keyword evidence="2 15" id="KW-0813">Transport</keyword>
<evidence type="ECO:0000256" key="11">
    <source>
        <dbReference type="ARBA" id="ARBA00025198"/>
    </source>
</evidence>
<dbReference type="NCBIfam" id="TIGR01144">
    <property type="entry name" value="ATP_synt_b"/>
    <property type="match status" value="1"/>
</dbReference>
<evidence type="ECO:0000313" key="19">
    <source>
        <dbReference type="Proteomes" id="UP000064243"/>
    </source>
</evidence>
<feature type="transmembrane region" description="Helical" evidence="15">
    <location>
        <begin position="6"/>
        <end position="26"/>
    </location>
</feature>
<dbReference type="Gene3D" id="6.10.250.1580">
    <property type="match status" value="1"/>
</dbReference>
<evidence type="ECO:0000256" key="9">
    <source>
        <dbReference type="ARBA" id="ARBA00023136"/>
    </source>
</evidence>
<evidence type="ECO:0000256" key="15">
    <source>
        <dbReference type="HAMAP-Rule" id="MF_01398"/>
    </source>
</evidence>
<keyword evidence="6 15" id="KW-0375">Hydrogen ion transport</keyword>
<dbReference type="RefSeq" id="WP_059755739.1">
    <property type="nucleotide sequence ID" value="NZ_LDUG01000025.1"/>
</dbReference>
<dbReference type="GO" id="GO:0045259">
    <property type="term" value="C:proton-transporting ATP synthase complex"/>
    <property type="evidence" value="ECO:0007669"/>
    <property type="project" value="UniProtKB-KW"/>
</dbReference>
<dbReference type="CDD" id="cd06503">
    <property type="entry name" value="ATP-synt_Fo_b"/>
    <property type="match status" value="1"/>
</dbReference>
<dbReference type="EMBL" id="LDUG01000025">
    <property type="protein sequence ID" value="KVW95496.1"/>
    <property type="molecule type" value="Genomic_DNA"/>
</dbReference>
<dbReference type="PATRIC" id="fig|36861.3.peg.1662"/>
<evidence type="ECO:0000256" key="10">
    <source>
        <dbReference type="ARBA" id="ARBA00023310"/>
    </source>
</evidence>
<accession>A0A106BN32</accession>
<keyword evidence="7 15" id="KW-1133">Transmembrane helix</keyword>
<comment type="subcellular location">
    <subcellularLocation>
        <location evidence="15">Cell membrane</location>
        <topology evidence="15">Single-pass membrane protein</topology>
    </subcellularLocation>
    <subcellularLocation>
        <location evidence="14">Endomembrane system</location>
        <topology evidence="14">Single-pass membrane protein</topology>
    </subcellularLocation>
</comment>
<evidence type="ECO:0000256" key="6">
    <source>
        <dbReference type="ARBA" id="ARBA00022781"/>
    </source>
</evidence>
<dbReference type="Proteomes" id="UP000064243">
    <property type="component" value="Unassembled WGS sequence"/>
</dbReference>
<dbReference type="GO" id="GO:0046961">
    <property type="term" value="F:proton-transporting ATPase activity, rotational mechanism"/>
    <property type="evidence" value="ECO:0007669"/>
    <property type="project" value="TreeGrafter"/>
</dbReference>
<comment type="subunit">
    <text evidence="15">F-type ATPases have 2 components, F(1) - the catalytic core - and F(0) - the membrane proton channel. F(1) has five subunits: alpha(3), beta(3), gamma(1), delta(1), epsilon(1). F(0) has three main subunits: a(1), b(2) and c(10-14). The alpha and beta chains form an alternating ring which encloses part of the gamma chain. F(1) is attached to F(0) by a central stalk formed by the gamma and epsilon chains, while a peripheral stalk is formed by the delta and b chains.</text>
</comment>
<sequence length="156" mass="17046">MNFNATLIGQSITFILFVWFCMKFVWPPIMNALETRKKQIADGLAAGDRGKHELELAAKKAADKLRDAKAQAGEVIAQADKRAAQIIEEAKIAAKEEGERQLAAAQANIAQETNRARESLRDQVAALAVAGAEKILRREVNAQTHADLLGQLKAEL</sequence>
<keyword evidence="8 15" id="KW-0406">Ion transport</keyword>
<evidence type="ECO:0000256" key="7">
    <source>
        <dbReference type="ARBA" id="ARBA00022989"/>
    </source>
</evidence>
<keyword evidence="19" id="KW-1185">Reference proteome</keyword>
<evidence type="ECO:0000256" key="13">
    <source>
        <dbReference type="ARBA" id="ARBA00026054"/>
    </source>
</evidence>